<organism evidence="1 2">
    <name type="scientific">Austropuccinia psidii MF-1</name>
    <dbReference type="NCBI Taxonomy" id="1389203"/>
    <lineage>
        <taxon>Eukaryota</taxon>
        <taxon>Fungi</taxon>
        <taxon>Dikarya</taxon>
        <taxon>Basidiomycota</taxon>
        <taxon>Pucciniomycotina</taxon>
        <taxon>Pucciniomycetes</taxon>
        <taxon>Pucciniales</taxon>
        <taxon>Sphaerophragmiaceae</taxon>
        <taxon>Austropuccinia</taxon>
    </lineage>
</organism>
<keyword evidence="2" id="KW-1185">Reference proteome</keyword>
<accession>A0A9Q3BC77</accession>
<evidence type="ECO:0000313" key="2">
    <source>
        <dbReference type="Proteomes" id="UP000765509"/>
    </source>
</evidence>
<reference evidence="1" key="1">
    <citation type="submission" date="2021-03" db="EMBL/GenBank/DDBJ databases">
        <title>Draft genome sequence of rust myrtle Austropuccinia psidii MF-1, a brazilian biotype.</title>
        <authorList>
            <person name="Quecine M.C."/>
            <person name="Pachon D.M.R."/>
            <person name="Bonatelli M.L."/>
            <person name="Correr F.H."/>
            <person name="Franceschini L.M."/>
            <person name="Leite T.F."/>
            <person name="Margarido G.R.A."/>
            <person name="Almeida C.A."/>
            <person name="Ferrarezi J.A."/>
            <person name="Labate C.A."/>
        </authorList>
    </citation>
    <scope>NUCLEOTIDE SEQUENCE</scope>
    <source>
        <strain evidence="1">MF-1</strain>
    </source>
</reference>
<name>A0A9Q3BC77_9BASI</name>
<dbReference type="Gene3D" id="3.10.10.10">
    <property type="entry name" value="HIV Type 1 Reverse Transcriptase, subunit A, domain 1"/>
    <property type="match status" value="1"/>
</dbReference>
<dbReference type="AlphaFoldDB" id="A0A9Q3BC77"/>
<evidence type="ECO:0000313" key="1">
    <source>
        <dbReference type="EMBL" id="MBW0462619.1"/>
    </source>
</evidence>
<sequence>MELYLDMERPYPPILRRLPYPESLETWKEIEKNINELIDMDVFRKIGHNDVVEIPTPVLITWNDGKSRLCEDFRPLNGNTKADRYFIPRKTHALDKL</sequence>
<gene>
    <name evidence="1" type="ORF">O181_002334</name>
</gene>
<proteinExistence type="predicted"/>
<dbReference type="EMBL" id="AVOT02000387">
    <property type="protein sequence ID" value="MBW0462619.1"/>
    <property type="molecule type" value="Genomic_DNA"/>
</dbReference>
<dbReference type="Proteomes" id="UP000765509">
    <property type="component" value="Unassembled WGS sequence"/>
</dbReference>
<dbReference type="SUPFAM" id="SSF56672">
    <property type="entry name" value="DNA/RNA polymerases"/>
    <property type="match status" value="1"/>
</dbReference>
<protein>
    <submittedName>
        <fullName evidence="1">Uncharacterized protein</fullName>
    </submittedName>
</protein>
<dbReference type="InterPro" id="IPR043502">
    <property type="entry name" value="DNA/RNA_pol_sf"/>
</dbReference>
<comment type="caution">
    <text evidence="1">The sequence shown here is derived from an EMBL/GenBank/DDBJ whole genome shotgun (WGS) entry which is preliminary data.</text>
</comment>